<dbReference type="GO" id="GO:0005829">
    <property type="term" value="C:cytosol"/>
    <property type="evidence" value="ECO:0007669"/>
    <property type="project" value="TreeGrafter"/>
</dbReference>
<organism evidence="12 13">
    <name type="scientific">Fervidobacterium pennivorans</name>
    <dbReference type="NCBI Taxonomy" id="93466"/>
    <lineage>
        <taxon>Bacteria</taxon>
        <taxon>Thermotogati</taxon>
        <taxon>Thermotogota</taxon>
        <taxon>Thermotogae</taxon>
        <taxon>Thermotogales</taxon>
        <taxon>Fervidobacteriaceae</taxon>
        <taxon>Fervidobacterium</taxon>
    </lineage>
</organism>
<dbReference type="InterPro" id="IPR024108">
    <property type="entry name" value="Tyr-tRNA-ligase_bac_2"/>
</dbReference>
<evidence type="ECO:0000256" key="10">
    <source>
        <dbReference type="HAMAP-Rule" id="MF_02007"/>
    </source>
</evidence>
<dbReference type="InterPro" id="IPR036986">
    <property type="entry name" value="S4_RNA-bd_sf"/>
</dbReference>
<dbReference type="InterPro" id="IPR024088">
    <property type="entry name" value="Tyr-tRNA-ligase_bac-type"/>
</dbReference>
<evidence type="ECO:0000313" key="13">
    <source>
        <dbReference type="Proteomes" id="UP000077096"/>
    </source>
</evidence>
<evidence type="ECO:0000256" key="7">
    <source>
        <dbReference type="ARBA" id="ARBA00022917"/>
    </source>
</evidence>
<evidence type="ECO:0000256" key="3">
    <source>
        <dbReference type="ARBA" id="ARBA00022598"/>
    </source>
</evidence>
<dbReference type="CDD" id="cd00805">
    <property type="entry name" value="TyrRS_core"/>
    <property type="match status" value="1"/>
</dbReference>
<dbReference type="SUPFAM" id="SSF55174">
    <property type="entry name" value="Alpha-L RNA-binding motif"/>
    <property type="match status" value="1"/>
</dbReference>
<keyword evidence="7 10" id="KW-0648">Protein biosynthesis</keyword>
<dbReference type="GO" id="GO:0004831">
    <property type="term" value="F:tyrosine-tRNA ligase activity"/>
    <property type="evidence" value="ECO:0007669"/>
    <property type="project" value="UniProtKB-UniRule"/>
</dbReference>
<dbReference type="NCBIfam" id="TIGR00234">
    <property type="entry name" value="tyrS"/>
    <property type="match status" value="1"/>
</dbReference>
<evidence type="ECO:0000313" key="12">
    <source>
        <dbReference type="EMBL" id="ANE41703.1"/>
    </source>
</evidence>
<feature type="short sequence motif" description="'HIGH' region" evidence="10">
    <location>
        <begin position="46"/>
        <end position="55"/>
    </location>
</feature>
<dbReference type="FunFam" id="3.40.50.620:FF:000061">
    <property type="entry name" value="Tyrosine--tRNA ligase"/>
    <property type="match status" value="1"/>
</dbReference>
<keyword evidence="3 10" id="KW-0436">Ligase</keyword>
<evidence type="ECO:0000256" key="9">
    <source>
        <dbReference type="ARBA" id="ARBA00048248"/>
    </source>
</evidence>
<dbReference type="PATRIC" id="fig|93466.3.peg.1451"/>
<dbReference type="InterPro" id="IPR002307">
    <property type="entry name" value="Tyr-tRNA-ligase"/>
</dbReference>
<feature type="binding site" evidence="10">
    <location>
        <position position="233"/>
    </location>
    <ligand>
        <name>ATP</name>
        <dbReference type="ChEBI" id="CHEBI:30616"/>
    </ligand>
</feature>
<dbReference type="GO" id="GO:0006437">
    <property type="term" value="P:tyrosyl-tRNA aminoacylation"/>
    <property type="evidence" value="ECO:0007669"/>
    <property type="project" value="UniProtKB-UniRule"/>
</dbReference>
<dbReference type="Gene3D" id="3.10.290.10">
    <property type="entry name" value="RNA-binding S4 domain"/>
    <property type="match status" value="1"/>
</dbReference>
<dbReference type="PRINTS" id="PR01040">
    <property type="entry name" value="TRNASYNTHTYR"/>
</dbReference>
<dbReference type="GO" id="GO:0003723">
    <property type="term" value="F:RNA binding"/>
    <property type="evidence" value="ECO:0007669"/>
    <property type="project" value="UniProtKB-KW"/>
</dbReference>
<protein>
    <recommendedName>
        <fullName evidence="10">Tyrosine--tRNA ligase</fullName>
        <ecNumber evidence="10">6.1.1.1</ecNumber>
    </recommendedName>
    <alternativeName>
        <fullName evidence="10">Tyrosyl-tRNA synthetase</fullName>
        <shortName evidence="10">TyrRS</shortName>
    </alternativeName>
</protein>
<evidence type="ECO:0000256" key="1">
    <source>
        <dbReference type="ARBA" id="ARBA00011738"/>
    </source>
</evidence>
<dbReference type="PROSITE" id="PS50889">
    <property type="entry name" value="S4"/>
    <property type="match status" value="1"/>
</dbReference>
<evidence type="ECO:0000256" key="2">
    <source>
        <dbReference type="ARBA" id="ARBA00022490"/>
    </source>
</evidence>
<dbReference type="InterPro" id="IPR014729">
    <property type="entry name" value="Rossmann-like_a/b/a_fold"/>
</dbReference>
<comment type="catalytic activity">
    <reaction evidence="9 10">
        <text>tRNA(Tyr) + L-tyrosine + ATP = L-tyrosyl-tRNA(Tyr) + AMP + diphosphate + H(+)</text>
        <dbReference type="Rhea" id="RHEA:10220"/>
        <dbReference type="Rhea" id="RHEA-COMP:9706"/>
        <dbReference type="Rhea" id="RHEA-COMP:9707"/>
        <dbReference type="ChEBI" id="CHEBI:15378"/>
        <dbReference type="ChEBI" id="CHEBI:30616"/>
        <dbReference type="ChEBI" id="CHEBI:33019"/>
        <dbReference type="ChEBI" id="CHEBI:58315"/>
        <dbReference type="ChEBI" id="CHEBI:78442"/>
        <dbReference type="ChEBI" id="CHEBI:78536"/>
        <dbReference type="ChEBI" id="CHEBI:456215"/>
        <dbReference type="EC" id="6.1.1.1"/>
    </reaction>
</comment>
<dbReference type="PANTHER" id="PTHR11766:SF1">
    <property type="entry name" value="TYROSINE--TRNA LIGASE"/>
    <property type="match status" value="1"/>
</dbReference>
<keyword evidence="6 11" id="KW-0694">RNA-binding</keyword>
<evidence type="ECO:0000256" key="4">
    <source>
        <dbReference type="ARBA" id="ARBA00022741"/>
    </source>
</evidence>
<dbReference type="PANTHER" id="PTHR11766">
    <property type="entry name" value="TYROSYL-TRNA SYNTHETASE"/>
    <property type="match status" value="1"/>
</dbReference>
<feature type="short sequence motif" description="'KMSKS' region" evidence="10">
    <location>
        <begin position="230"/>
        <end position="234"/>
    </location>
</feature>
<dbReference type="Proteomes" id="UP000077096">
    <property type="component" value="Chromosome"/>
</dbReference>
<dbReference type="GO" id="GO:0005524">
    <property type="term" value="F:ATP binding"/>
    <property type="evidence" value="ECO:0007669"/>
    <property type="project" value="UniProtKB-UniRule"/>
</dbReference>
<comment type="function">
    <text evidence="10">Catalyzes the attachment of tyrosine to tRNA(Tyr) in a two-step reaction: tyrosine is first activated by ATP to form Tyr-AMP and then transferred to the acceptor end of tRNA(Tyr).</text>
</comment>
<keyword evidence="2 10" id="KW-0963">Cytoplasm</keyword>
<proteinExistence type="inferred from homology"/>
<accession>A0A172T4D4</accession>
<sequence>MSTVKLPPEEQLKILKRNCVDLVSEEELFERLKTGRPLRVKLGVDPSRPDLHLGHAVVLKKLKQFQDLGHQVVLIIGDFTAMIGDPSGRNTTRPMLSREEVMENAKTYAEQAFMILDKGKTEIRYNNEWLGKMTFADVVKLASKYTVARMLEREDFAKRYAEGTPISISEFLYPLAQAYDSVAIQADVELGGTDQLFNLMVGRKIQEEYGQTPQIVMTMPIIEGTDGKLKMSKSYGNYVGFTDEPKDMYGKIMSIPDELIVKYARLLTDADEDFLSKMEKEINEKTVNPRDYKMWLAREIVRQFHGEQAAKEAEEYFVTVFQKKENPDEMPEKVVELGVYNVVELLFNLGIGTKSEIKRLITQGGVYWDNNRVDNFKATVPVVGEHILRVGKRVFIKILGNQSK</sequence>
<dbReference type="OrthoDB" id="9804243at2"/>
<dbReference type="HAMAP" id="MF_02007">
    <property type="entry name" value="Tyr_tRNA_synth_type2"/>
    <property type="match status" value="1"/>
</dbReference>
<dbReference type="AlphaFoldDB" id="A0A172T4D4"/>
<dbReference type="InterPro" id="IPR002305">
    <property type="entry name" value="aa-tRNA-synth_Ic"/>
</dbReference>
<keyword evidence="8 10" id="KW-0030">Aminoacyl-tRNA synthetase</keyword>
<dbReference type="SUPFAM" id="SSF52374">
    <property type="entry name" value="Nucleotidylyl transferase"/>
    <property type="match status" value="1"/>
</dbReference>
<dbReference type="FunFam" id="1.10.240.10:FF:000006">
    <property type="entry name" value="Tyrosine--tRNA ligase"/>
    <property type="match status" value="1"/>
</dbReference>
<keyword evidence="5 10" id="KW-0067">ATP-binding</keyword>
<comment type="subunit">
    <text evidence="1 10">Homodimer.</text>
</comment>
<dbReference type="EC" id="6.1.1.1" evidence="10"/>
<dbReference type="KEGG" id="fng:JM64_06840"/>
<dbReference type="Gene3D" id="3.40.50.620">
    <property type="entry name" value="HUPs"/>
    <property type="match status" value="1"/>
</dbReference>
<evidence type="ECO:0000256" key="6">
    <source>
        <dbReference type="ARBA" id="ARBA00022884"/>
    </source>
</evidence>
<evidence type="ECO:0000256" key="11">
    <source>
        <dbReference type="PROSITE-ProRule" id="PRU00182"/>
    </source>
</evidence>
<gene>
    <name evidence="10" type="primary">tyrS</name>
    <name evidence="12" type="ORF">JM64_06840</name>
</gene>
<evidence type="ECO:0000256" key="8">
    <source>
        <dbReference type="ARBA" id="ARBA00023146"/>
    </source>
</evidence>
<keyword evidence="4 10" id="KW-0547">Nucleotide-binding</keyword>
<dbReference type="EMBL" id="CP011393">
    <property type="protein sequence ID" value="ANE41703.1"/>
    <property type="molecule type" value="Genomic_DNA"/>
</dbReference>
<comment type="similarity">
    <text evidence="10">Belongs to the class-I aminoacyl-tRNA synthetase family. TyrS type 2 subfamily.</text>
</comment>
<dbReference type="Gene3D" id="1.10.240.10">
    <property type="entry name" value="Tyrosyl-Transfer RNA Synthetase"/>
    <property type="match status" value="1"/>
</dbReference>
<comment type="subcellular location">
    <subcellularLocation>
        <location evidence="10">Cytoplasm</location>
    </subcellularLocation>
</comment>
<name>A0A172T4D4_FERPE</name>
<dbReference type="Pfam" id="PF00579">
    <property type="entry name" value="tRNA-synt_1b"/>
    <property type="match status" value="1"/>
</dbReference>
<evidence type="ECO:0000256" key="5">
    <source>
        <dbReference type="ARBA" id="ARBA00022840"/>
    </source>
</evidence>
<reference evidence="12 13" key="1">
    <citation type="submission" date="2014-08" db="EMBL/GenBank/DDBJ databases">
        <title>Fervidobacterium pennivorans DYC genome.</title>
        <authorList>
            <person name="Wushke S."/>
        </authorList>
    </citation>
    <scope>NUCLEOTIDE SEQUENCE [LARGE SCALE GENOMIC DNA]</scope>
    <source>
        <strain evidence="12 13">DYC</strain>
    </source>
</reference>